<reference evidence="6 7" key="1">
    <citation type="submission" date="2022-06" db="EMBL/GenBank/DDBJ databases">
        <title>Whole-genome of Asaia lannensis strain LMG 27011T.</title>
        <authorList>
            <person name="Sombolestani A."/>
        </authorList>
    </citation>
    <scope>NUCLEOTIDE SEQUENCE [LARGE SCALE GENOMIC DNA]</scope>
    <source>
        <strain evidence="6 7">NBRC 102526</strain>
    </source>
</reference>
<comment type="caution">
    <text evidence="6">The sequence shown here is derived from an EMBL/GenBank/DDBJ whole genome shotgun (WGS) entry which is preliminary data.</text>
</comment>
<gene>
    <name evidence="6" type="ORF">NF685_09215</name>
</gene>
<comment type="subcellular location">
    <subcellularLocation>
        <location evidence="1">Membrane</location>
        <topology evidence="1">Multi-pass membrane protein</topology>
    </subcellularLocation>
</comment>
<feature type="transmembrane region" description="Helical" evidence="5">
    <location>
        <begin position="74"/>
        <end position="92"/>
    </location>
</feature>
<sequence length="375" mass="38308">MNRTTQLGLQNSTRSVFFLVGAVSALWSCLVPVVKHHAGLDDGGLGLLILCLGTGSVIGMPLAGHWVGRWGCRIVATGGISLAGIVLLPLALAHDIPLLAASVFGLGMGLGAIETAMNIQSVEVEKRSQRPMLSGFHAFFSIGGAIGAAGPQLMAVLHAQPWHSVVIGQICLAGLFCFAWRGLLNEPEPGGEAGFALPRGIVWLLGLLTGLAFLAEGAVLDWSGVYLAGERSGFGITPGWGYAIFAAAMTLGRLTGDRIVALCGRAPVMAGGALCASLGFVLVVIGPGPVSLLGGFALIGLGCANIVPVLYALTGTQTVMRINAAVAAISTMGYAGILAGPALIGAIAHFSSLTTGFALLALMMVFIAFNARLAR</sequence>
<dbReference type="Gene3D" id="1.20.1250.20">
    <property type="entry name" value="MFS general substrate transporter like domains"/>
    <property type="match status" value="2"/>
</dbReference>
<evidence type="ECO:0000256" key="4">
    <source>
        <dbReference type="ARBA" id="ARBA00023136"/>
    </source>
</evidence>
<feature type="transmembrane region" description="Helical" evidence="5">
    <location>
        <begin position="131"/>
        <end position="150"/>
    </location>
</feature>
<dbReference type="EMBL" id="JAMXQU010000006">
    <property type="protein sequence ID" value="MCO6160207.1"/>
    <property type="molecule type" value="Genomic_DNA"/>
</dbReference>
<dbReference type="InterPro" id="IPR051788">
    <property type="entry name" value="MFS_Transporter"/>
</dbReference>
<accession>A0ABT1CH49</accession>
<keyword evidence="7" id="KW-1185">Reference proteome</keyword>
<feature type="transmembrane region" description="Helical" evidence="5">
    <location>
        <begin position="292"/>
        <end position="313"/>
    </location>
</feature>
<keyword evidence="3 5" id="KW-1133">Transmembrane helix</keyword>
<evidence type="ECO:0000313" key="7">
    <source>
        <dbReference type="Proteomes" id="UP001523401"/>
    </source>
</evidence>
<feature type="transmembrane region" description="Helical" evidence="5">
    <location>
        <begin position="98"/>
        <end position="119"/>
    </location>
</feature>
<dbReference type="Proteomes" id="UP001523401">
    <property type="component" value="Unassembled WGS sequence"/>
</dbReference>
<evidence type="ECO:0000256" key="1">
    <source>
        <dbReference type="ARBA" id="ARBA00004141"/>
    </source>
</evidence>
<dbReference type="InterPro" id="IPR036259">
    <property type="entry name" value="MFS_trans_sf"/>
</dbReference>
<name>A0ABT1CH49_9PROT</name>
<proteinExistence type="predicted"/>
<feature type="transmembrane region" description="Helical" evidence="5">
    <location>
        <begin position="325"/>
        <end position="350"/>
    </location>
</feature>
<feature type="transmembrane region" description="Helical" evidence="5">
    <location>
        <begin position="46"/>
        <end position="67"/>
    </location>
</feature>
<feature type="transmembrane region" description="Helical" evidence="5">
    <location>
        <begin position="162"/>
        <end position="180"/>
    </location>
</feature>
<evidence type="ECO:0000256" key="5">
    <source>
        <dbReference type="SAM" id="Phobius"/>
    </source>
</evidence>
<dbReference type="RefSeq" id="WP_252849423.1">
    <property type="nucleotide sequence ID" value="NZ_BAPW01000003.1"/>
</dbReference>
<dbReference type="InterPro" id="IPR011701">
    <property type="entry name" value="MFS"/>
</dbReference>
<feature type="transmembrane region" description="Helical" evidence="5">
    <location>
        <begin position="268"/>
        <end position="286"/>
    </location>
</feature>
<evidence type="ECO:0000313" key="6">
    <source>
        <dbReference type="EMBL" id="MCO6160207.1"/>
    </source>
</evidence>
<dbReference type="PANTHER" id="PTHR23514">
    <property type="entry name" value="BYPASS OF STOP CODON PROTEIN 6"/>
    <property type="match status" value="1"/>
</dbReference>
<evidence type="ECO:0000256" key="3">
    <source>
        <dbReference type="ARBA" id="ARBA00022989"/>
    </source>
</evidence>
<feature type="transmembrane region" description="Helical" evidence="5">
    <location>
        <begin position="16"/>
        <end position="34"/>
    </location>
</feature>
<dbReference type="SUPFAM" id="SSF103473">
    <property type="entry name" value="MFS general substrate transporter"/>
    <property type="match status" value="1"/>
</dbReference>
<feature type="transmembrane region" description="Helical" evidence="5">
    <location>
        <begin position="240"/>
        <end position="256"/>
    </location>
</feature>
<evidence type="ECO:0000256" key="2">
    <source>
        <dbReference type="ARBA" id="ARBA00022692"/>
    </source>
</evidence>
<feature type="transmembrane region" description="Helical" evidence="5">
    <location>
        <begin position="356"/>
        <end position="374"/>
    </location>
</feature>
<protein>
    <submittedName>
        <fullName evidence="6">MFS transporter</fullName>
    </submittedName>
</protein>
<dbReference type="PANTHER" id="PTHR23514:SF13">
    <property type="entry name" value="INNER MEMBRANE PROTEIN YBJJ"/>
    <property type="match status" value="1"/>
</dbReference>
<feature type="transmembrane region" description="Helical" evidence="5">
    <location>
        <begin position="201"/>
        <end position="220"/>
    </location>
</feature>
<dbReference type="Pfam" id="PF07690">
    <property type="entry name" value="MFS_1"/>
    <property type="match status" value="1"/>
</dbReference>
<organism evidence="6 7">
    <name type="scientific">Asaia lannensis NBRC 102526</name>
    <dbReference type="NCBI Taxonomy" id="1307926"/>
    <lineage>
        <taxon>Bacteria</taxon>
        <taxon>Pseudomonadati</taxon>
        <taxon>Pseudomonadota</taxon>
        <taxon>Alphaproteobacteria</taxon>
        <taxon>Acetobacterales</taxon>
        <taxon>Acetobacteraceae</taxon>
        <taxon>Asaia</taxon>
    </lineage>
</organism>
<keyword evidence="4 5" id="KW-0472">Membrane</keyword>
<dbReference type="CDD" id="cd17393">
    <property type="entry name" value="MFS_MosC_like"/>
    <property type="match status" value="1"/>
</dbReference>
<keyword evidence="2 5" id="KW-0812">Transmembrane</keyword>